<keyword evidence="1" id="KW-0472">Membrane</keyword>
<evidence type="ECO:0000313" key="2">
    <source>
        <dbReference type="EMBL" id="GIG21657.1"/>
    </source>
</evidence>
<organism evidence="2 3">
    <name type="scientific">Cellulomonas chitinilytica</name>
    <dbReference type="NCBI Taxonomy" id="398759"/>
    <lineage>
        <taxon>Bacteria</taxon>
        <taxon>Bacillati</taxon>
        <taxon>Actinomycetota</taxon>
        <taxon>Actinomycetes</taxon>
        <taxon>Micrococcales</taxon>
        <taxon>Cellulomonadaceae</taxon>
        <taxon>Cellulomonas</taxon>
    </lineage>
</organism>
<evidence type="ECO:0000256" key="1">
    <source>
        <dbReference type="SAM" id="Phobius"/>
    </source>
</evidence>
<proteinExistence type="predicted"/>
<protein>
    <submittedName>
        <fullName evidence="2">Uncharacterized protein</fullName>
    </submittedName>
</protein>
<comment type="caution">
    <text evidence="2">The sequence shown here is derived from an EMBL/GenBank/DDBJ whole genome shotgun (WGS) entry which is preliminary data.</text>
</comment>
<keyword evidence="3" id="KW-1185">Reference proteome</keyword>
<keyword evidence="1" id="KW-1133">Transmembrane helix</keyword>
<sequence length="71" mass="7227">MHDVSASPTFWLTVAAVFALNGMLSWAWGEPVLAVAQAATGGLALVAAGAAWRRMVAHGQPDAAPTGPGDR</sequence>
<dbReference type="AlphaFoldDB" id="A0A919P1P7"/>
<name>A0A919P1P7_9CELL</name>
<feature type="transmembrane region" description="Helical" evidence="1">
    <location>
        <begin position="9"/>
        <end position="28"/>
    </location>
</feature>
<gene>
    <name evidence="2" type="ORF">Cch01nite_23810</name>
</gene>
<keyword evidence="1" id="KW-0812">Transmembrane</keyword>
<dbReference type="Proteomes" id="UP000632740">
    <property type="component" value="Unassembled WGS sequence"/>
</dbReference>
<accession>A0A919P1P7</accession>
<feature type="transmembrane region" description="Helical" evidence="1">
    <location>
        <begin position="34"/>
        <end position="52"/>
    </location>
</feature>
<reference evidence="2" key="1">
    <citation type="submission" date="2021-01" db="EMBL/GenBank/DDBJ databases">
        <title>Whole genome shotgun sequence of Cellulomonas chitinilytica NBRC 110799.</title>
        <authorList>
            <person name="Komaki H."/>
            <person name="Tamura T."/>
        </authorList>
    </citation>
    <scope>NUCLEOTIDE SEQUENCE</scope>
    <source>
        <strain evidence="2">NBRC 110799</strain>
    </source>
</reference>
<evidence type="ECO:0000313" key="3">
    <source>
        <dbReference type="Proteomes" id="UP000632740"/>
    </source>
</evidence>
<dbReference type="EMBL" id="BONK01000007">
    <property type="protein sequence ID" value="GIG21657.1"/>
    <property type="molecule type" value="Genomic_DNA"/>
</dbReference>